<evidence type="ECO:0000256" key="9">
    <source>
        <dbReference type="ARBA" id="ARBA00023049"/>
    </source>
</evidence>
<dbReference type="AlphaFoldDB" id="A0A919XIN8"/>
<comment type="similarity">
    <text evidence="4">Belongs to the peptidase M29 family.</text>
</comment>
<dbReference type="GO" id="GO:0004177">
    <property type="term" value="F:aminopeptidase activity"/>
    <property type="evidence" value="ECO:0007669"/>
    <property type="project" value="UniProtKB-KW"/>
</dbReference>
<evidence type="ECO:0000256" key="8">
    <source>
        <dbReference type="ARBA" id="ARBA00022801"/>
    </source>
</evidence>
<accession>A0A919XIN8</accession>
<dbReference type="GO" id="GO:0006508">
    <property type="term" value="P:proteolysis"/>
    <property type="evidence" value="ECO:0007669"/>
    <property type="project" value="UniProtKB-KW"/>
</dbReference>
<gene>
    <name evidence="10" type="primary">ampS_4</name>
    <name evidence="10" type="ORF">J2TS6_35850</name>
</gene>
<dbReference type="GO" id="GO:0008237">
    <property type="term" value="F:metallopeptidase activity"/>
    <property type="evidence" value="ECO:0007669"/>
    <property type="project" value="UniProtKB-KW"/>
</dbReference>
<evidence type="ECO:0000256" key="5">
    <source>
        <dbReference type="ARBA" id="ARBA00022438"/>
    </source>
</evidence>
<evidence type="ECO:0000313" key="11">
    <source>
        <dbReference type="Proteomes" id="UP000679779"/>
    </source>
</evidence>
<dbReference type="PANTHER" id="PTHR34448:SF3">
    <property type="entry name" value="AMINOPEPTIDASE AMPS"/>
    <property type="match status" value="1"/>
</dbReference>
<organism evidence="10 11">
    <name type="scientific">Paenibacillus albilobatus</name>
    <dbReference type="NCBI Taxonomy" id="2716884"/>
    <lineage>
        <taxon>Bacteria</taxon>
        <taxon>Bacillati</taxon>
        <taxon>Bacillota</taxon>
        <taxon>Bacilli</taxon>
        <taxon>Bacillales</taxon>
        <taxon>Paenibacillaceae</taxon>
        <taxon>Paenibacillus</taxon>
    </lineage>
</organism>
<evidence type="ECO:0000256" key="2">
    <source>
        <dbReference type="ARBA" id="ARBA00001946"/>
    </source>
</evidence>
<dbReference type="EMBL" id="BORQ01000004">
    <property type="protein sequence ID" value="GIO32444.1"/>
    <property type="molecule type" value="Genomic_DNA"/>
</dbReference>
<dbReference type="PANTHER" id="PTHR34448">
    <property type="entry name" value="AMINOPEPTIDASE"/>
    <property type="match status" value="1"/>
</dbReference>
<reference evidence="10" key="1">
    <citation type="submission" date="2021-03" db="EMBL/GenBank/DDBJ databases">
        <title>Antimicrobial resistance genes in bacteria isolated from Japanese honey, and their potential for conferring macrolide and lincosamide resistance in the American foulbrood pathogen Paenibacillus larvae.</title>
        <authorList>
            <person name="Okamoto M."/>
            <person name="Kumagai M."/>
            <person name="Kanamori H."/>
            <person name="Takamatsu D."/>
        </authorList>
    </citation>
    <scope>NUCLEOTIDE SEQUENCE</scope>
    <source>
        <strain evidence="10">J2TS6</strain>
    </source>
</reference>
<evidence type="ECO:0000256" key="4">
    <source>
        <dbReference type="ARBA" id="ARBA00008236"/>
    </source>
</evidence>
<dbReference type="InterPro" id="IPR000787">
    <property type="entry name" value="Peptidase_M29"/>
</dbReference>
<evidence type="ECO:0000313" key="10">
    <source>
        <dbReference type="EMBL" id="GIO32444.1"/>
    </source>
</evidence>
<evidence type="ECO:0000256" key="1">
    <source>
        <dbReference type="ARBA" id="ARBA00001941"/>
    </source>
</evidence>
<dbReference type="InterPro" id="IPR052170">
    <property type="entry name" value="M29_Exopeptidase"/>
</dbReference>
<keyword evidence="8" id="KW-0378">Hydrolase</keyword>
<evidence type="ECO:0000256" key="7">
    <source>
        <dbReference type="ARBA" id="ARBA00022723"/>
    </source>
</evidence>
<evidence type="ECO:0000256" key="6">
    <source>
        <dbReference type="ARBA" id="ARBA00022670"/>
    </source>
</evidence>
<dbReference type="InterPro" id="IPR035097">
    <property type="entry name" value="M29_N-terminal"/>
</dbReference>
<keyword evidence="6" id="KW-0645">Protease</keyword>
<dbReference type="Proteomes" id="UP000679779">
    <property type="component" value="Unassembled WGS sequence"/>
</dbReference>
<dbReference type="Pfam" id="PF02073">
    <property type="entry name" value="Peptidase_M29"/>
    <property type="match status" value="1"/>
</dbReference>
<keyword evidence="7" id="KW-0479">Metal-binding</keyword>
<comment type="cofactor">
    <cofactor evidence="3">
        <name>Zn(2+)</name>
        <dbReference type="ChEBI" id="CHEBI:29105"/>
    </cofactor>
</comment>
<name>A0A919XIN8_9BACL</name>
<keyword evidence="11" id="KW-1185">Reference proteome</keyword>
<evidence type="ECO:0000256" key="3">
    <source>
        <dbReference type="ARBA" id="ARBA00001947"/>
    </source>
</evidence>
<keyword evidence="5 10" id="KW-0031">Aminopeptidase</keyword>
<comment type="cofactor">
    <cofactor evidence="1">
        <name>Co(2+)</name>
        <dbReference type="ChEBI" id="CHEBI:48828"/>
    </cofactor>
</comment>
<dbReference type="Gene3D" id="3.40.1830.10">
    <property type="entry name" value="Thermophilic metalloprotease (M29)"/>
    <property type="match status" value="1"/>
</dbReference>
<dbReference type="GO" id="GO:0046872">
    <property type="term" value="F:metal ion binding"/>
    <property type="evidence" value="ECO:0007669"/>
    <property type="project" value="UniProtKB-KW"/>
</dbReference>
<protein>
    <submittedName>
        <fullName evidence="10">Aminopeptidase</fullName>
    </submittedName>
</protein>
<dbReference type="RefSeq" id="WP_160039229.1">
    <property type="nucleotide sequence ID" value="NZ_BORQ01000004.1"/>
</dbReference>
<dbReference type="PRINTS" id="PR00919">
    <property type="entry name" value="THERMOPTASE"/>
</dbReference>
<dbReference type="SUPFAM" id="SSF144052">
    <property type="entry name" value="Thermophilic metalloprotease-like"/>
    <property type="match status" value="1"/>
</dbReference>
<keyword evidence="9" id="KW-0482">Metalloprotease</keyword>
<comment type="caution">
    <text evidence="10">The sequence shown here is derived from an EMBL/GenBank/DDBJ whole genome shotgun (WGS) entry which is preliminary data.</text>
</comment>
<proteinExistence type="inferred from homology"/>
<sequence>MINFQDRLQKYAELAVKIAVNIQPGQSLWINAPIQQPEFVRLVTEQAYKAGAKLVHIEWQDEISTQIKYRLAPDEAFETYPAWRVQAVEQFAEEGGAFLFLESSNPELLKGIDPKRIAASSKAAGTALAKWRADMSASRFTWSIIGVPSEGWAKLVFPDLDKDAAIQALWEAIFKASRVDREQPVQAWHEHNETLHDKRAYLNRKQYKKLHYRAPGTDLTVELPDRHIWNGGTAVNAQQNPFNPNVPTEEVFTSPRKEGTHGVVRSTKPLSYQGNLIENFSLTFENGKVVDFSAETGYESLKTMLGIDEAGRYLGEVALVPHHSPISESNLIFFNTLYDENASNHLALGEAFPTCVEGGLSMSSEELDQAGLNHSLIHVDFMIGSADMDIDGITADGAIEPVFRNGNWAF</sequence>
<comment type="cofactor">
    <cofactor evidence="2">
        <name>Mg(2+)</name>
        <dbReference type="ChEBI" id="CHEBI:18420"/>
    </cofactor>
</comment>